<gene>
    <name evidence="2" type="ORF">PPRIM_AZ9-3.1.T1610069</name>
</gene>
<reference evidence="2" key="1">
    <citation type="submission" date="2021-01" db="EMBL/GenBank/DDBJ databases">
        <authorList>
            <consortium name="Genoscope - CEA"/>
            <person name="William W."/>
        </authorList>
    </citation>
    <scope>NUCLEOTIDE SEQUENCE</scope>
</reference>
<dbReference type="AlphaFoldDB" id="A0A8S1QJH8"/>
<dbReference type="OMA" id="FQDFYMN"/>
<sequence>MKQQQYQQTQSIRGYSPATAPPNIHPTHNNLPISNQFNEEIQHRIKLKYQELGLKQPLYPQQTQILSSENGIYNFRKVFDPVRDGRPEFLMDPKYMDQLKDYKNKYLAPSRNYDLQYRNPSLNIKNHDFYFQDFYMNLYEQDKEEIFFNKYGKKFVYQE</sequence>
<organism evidence="2 3">
    <name type="scientific">Paramecium primaurelia</name>
    <dbReference type="NCBI Taxonomy" id="5886"/>
    <lineage>
        <taxon>Eukaryota</taxon>
        <taxon>Sar</taxon>
        <taxon>Alveolata</taxon>
        <taxon>Ciliophora</taxon>
        <taxon>Intramacronucleata</taxon>
        <taxon>Oligohymenophorea</taxon>
        <taxon>Peniculida</taxon>
        <taxon>Parameciidae</taxon>
        <taxon>Paramecium</taxon>
    </lineage>
</organism>
<keyword evidence="3" id="KW-1185">Reference proteome</keyword>
<comment type="caution">
    <text evidence="2">The sequence shown here is derived from an EMBL/GenBank/DDBJ whole genome shotgun (WGS) entry which is preliminary data.</text>
</comment>
<accession>A0A8S1QJH8</accession>
<name>A0A8S1QJH8_PARPR</name>
<proteinExistence type="predicted"/>
<feature type="compositionally biased region" description="Polar residues" evidence="1">
    <location>
        <begin position="1"/>
        <end position="13"/>
    </location>
</feature>
<protein>
    <submittedName>
        <fullName evidence="2">Uncharacterized protein</fullName>
    </submittedName>
</protein>
<dbReference type="Proteomes" id="UP000688137">
    <property type="component" value="Unassembled WGS sequence"/>
</dbReference>
<dbReference type="EMBL" id="CAJJDM010000166">
    <property type="protein sequence ID" value="CAD8114780.1"/>
    <property type="molecule type" value="Genomic_DNA"/>
</dbReference>
<feature type="region of interest" description="Disordered" evidence="1">
    <location>
        <begin position="1"/>
        <end position="31"/>
    </location>
</feature>
<evidence type="ECO:0000256" key="1">
    <source>
        <dbReference type="SAM" id="MobiDB-lite"/>
    </source>
</evidence>
<evidence type="ECO:0000313" key="2">
    <source>
        <dbReference type="EMBL" id="CAD8114780.1"/>
    </source>
</evidence>
<evidence type="ECO:0000313" key="3">
    <source>
        <dbReference type="Proteomes" id="UP000688137"/>
    </source>
</evidence>